<dbReference type="Proteomes" id="UP000735302">
    <property type="component" value="Unassembled WGS sequence"/>
</dbReference>
<keyword evidence="16" id="KW-0449">Lipoprotein</keyword>
<dbReference type="InterPro" id="IPR000276">
    <property type="entry name" value="GPCR_Rhodpsn"/>
</dbReference>
<dbReference type="PANTHER" id="PTHR24372:SF77">
    <property type="entry name" value="G-PROTEIN COUPLED RECEPTORS FAMILY 1 PROFILE DOMAIN-CONTAINING PROTEIN"/>
    <property type="match status" value="1"/>
</dbReference>
<feature type="transmembrane region" description="Helical" evidence="13">
    <location>
        <begin position="915"/>
        <end position="934"/>
    </location>
</feature>
<dbReference type="CDD" id="cd00112">
    <property type="entry name" value="LDLa"/>
    <property type="match status" value="3"/>
</dbReference>
<dbReference type="InterPro" id="IPR001304">
    <property type="entry name" value="C-type_lectin-like"/>
</dbReference>
<dbReference type="GO" id="GO:0007189">
    <property type="term" value="P:adenylate cyclase-activating G protein-coupled receptor signaling pathway"/>
    <property type="evidence" value="ECO:0007669"/>
    <property type="project" value="TreeGrafter"/>
</dbReference>
<dbReference type="SUPFAM" id="SSF52058">
    <property type="entry name" value="L domain-like"/>
    <property type="match status" value="1"/>
</dbReference>
<proteinExistence type="predicted"/>
<evidence type="ECO:0000256" key="8">
    <source>
        <dbReference type="ARBA" id="ARBA00023136"/>
    </source>
</evidence>
<dbReference type="SMART" id="SM00369">
    <property type="entry name" value="LRR_TYP"/>
    <property type="match status" value="5"/>
</dbReference>
<dbReference type="GO" id="GO:0005886">
    <property type="term" value="C:plasma membrane"/>
    <property type="evidence" value="ECO:0007669"/>
    <property type="project" value="UniProtKB-SubCell"/>
</dbReference>
<sequence length="1025" mass="115880">MRLGCNITNCSIKQELTQGSAFTVTVKILDYNWKFVSRDSLIFKYDEDNLGNYRLSLRKAKSVCSKLGMTLFTVRSRREAEKIGQYLRYLRSFMRFVPDLITEDHLQLIIGLTREREKVGQRFRWGNGKDLLFSYWADNEPKGGDNVGCAVWKINKYDWEDQGWSSASCGEESTGEVIFCHSELPSERAILPIRSDHSLDVSEFRKKIRVGKIYVTNSKEMYILTSMSLAVSTGFIHHLIQNQPMVRIEGLVQDEVFTVSNTINNDLFHSSSPLFFRCGLIDGIYGVPHSQVCDGKEDCSFDEAFCDETAYPSCSTTEFTCTSKQCVPLKAECDLVRDCQDGSDEVNCDFECHHKTCDSGRCLPKTWFHDGQVDCADGSDEPERYRRSKACIFICNRTQCVTKEMLNNSILDCKGPEGPLDETLGSLTSLKCTNNDERRAFLNNWAPKCVLIYDNLGEIIGCRDFQHLEDCEKFVCPVGYAKCPGSFCIPIAYINDGKQDCNEGQDESPQPKENFSNYFKCHPWRNQWVPLSSLCDGRRDCSQGEDELDCEIACASGFICLAGSVFAFKHNKTLPTHDLSFINPNTKYLDLSGIKLPNFFNIYPKGNLTKLLVLRVSNCGIKNVPRYIKVSRTSKSKKKQSCKHPKAVKDFGTVQKLDLSHNEISSVAKCSFIKIMPGLKNLDLSHNYKLTFLSKTAFADLRKLRYLDLSFTGITTLGKRTLINLINLDTLSIKHTRLNAIDFILPYNLRNLNVEENDIQKVEVGAFTRATSIKELRSPNYKLCCPIVLGSAVPSHNWGIYSSSGMCLGLPLSRERLPGWQYSVTVFIGMNCVFFLLIGVGQFAIYRKLKQKGEHTRKIMNSSSQLLKNQRLQEFTVAKQLSLVVMSNFICWFPIITMGLMTFSGKDLGEAAYRWSAGLLLPINSALNPLLYTVPTLKDSWQKFREARKCSKAMAQTKQTTNISQSGDLRQSCQNHLKTLASLRKAVVKKSHPSLLAIPNLEMLCAKVTDLQEACKSIRHTSDNV</sequence>
<dbReference type="Pfam" id="PF00057">
    <property type="entry name" value="Ldl_recept_a"/>
    <property type="match status" value="2"/>
</dbReference>
<dbReference type="SMART" id="SM00192">
    <property type="entry name" value="LDLa"/>
    <property type="match status" value="5"/>
</dbReference>
<dbReference type="InterPro" id="IPR032675">
    <property type="entry name" value="LRR_dom_sf"/>
</dbReference>
<dbReference type="PANTHER" id="PTHR24372">
    <property type="entry name" value="GLYCOPROTEIN HORMONE RECEPTOR"/>
    <property type="match status" value="1"/>
</dbReference>
<dbReference type="PROSITE" id="PS50041">
    <property type="entry name" value="C_TYPE_LECTIN_2"/>
    <property type="match status" value="1"/>
</dbReference>
<protein>
    <submittedName>
        <fullName evidence="16">Low-density lipoprotein receptor-related protein</fullName>
    </submittedName>
</protein>
<dbReference type="PRINTS" id="PR00261">
    <property type="entry name" value="LDLRECEPTOR"/>
</dbReference>
<keyword evidence="17" id="KW-1185">Reference proteome</keyword>
<keyword evidence="4 13" id="KW-0812">Transmembrane</keyword>
<dbReference type="InterPro" id="IPR002172">
    <property type="entry name" value="LDrepeatLR_classA_rpt"/>
</dbReference>
<evidence type="ECO:0000256" key="13">
    <source>
        <dbReference type="SAM" id="Phobius"/>
    </source>
</evidence>
<keyword evidence="5" id="KW-0677">Repeat</keyword>
<dbReference type="InterPro" id="IPR016186">
    <property type="entry name" value="C-type_lectin-like/link_sf"/>
</dbReference>
<dbReference type="SUPFAM" id="SSF57424">
    <property type="entry name" value="LDL receptor-like module"/>
    <property type="match status" value="4"/>
</dbReference>
<keyword evidence="3" id="KW-0433">Leucine-rich repeat</keyword>
<evidence type="ECO:0000256" key="7">
    <source>
        <dbReference type="ARBA" id="ARBA00023040"/>
    </source>
</evidence>
<evidence type="ECO:0000256" key="2">
    <source>
        <dbReference type="ARBA" id="ARBA00022475"/>
    </source>
</evidence>
<evidence type="ECO:0000256" key="10">
    <source>
        <dbReference type="ARBA" id="ARBA00023170"/>
    </source>
</evidence>
<dbReference type="Pfam" id="PF00001">
    <property type="entry name" value="7tm_1"/>
    <property type="match status" value="1"/>
</dbReference>
<keyword evidence="10 16" id="KW-0675">Receptor</keyword>
<dbReference type="SUPFAM" id="SSF81321">
    <property type="entry name" value="Family A G protein-coupled receptor-like"/>
    <property type="match status" value="1"/>
</dbReference>
<evidence type="ECO:0000259" key="14">
    <source>
        <dbReference type="PROSITE" id="PS50041"/>
    </source>
</evidence>
<evidence type="ECO:0000256" key="9">
    <source>
        <dbReference type="ARBA" id="ARBA00023157"/>
    </source>
</evidence>
<feature type="transmembrane region" description="Helical" evidence="13">
    <location>
        <begin position="820"/>
        <end position="845"/>
    </location>
</feature>
<dbReference type="Pfam" id="PF13855">
    <property type="entry name" value="LRR_8"/>
    <property type="match status" value="1"/>
</dbReference>
<evidence type="ECO:0000256" key="5">
    <source>
        <dbReference type="ARBA" id="ARBA00022737"/>
    </source>
</evidence>
<dbReference type="Gene3D" id="1.20.1070.10">
    <property type="entry name" value="Rhodopsin 7-helix transmembrane proteins"/>
    <property type="match status" value="1"/>
</dbReference>
<dbReference type="GO" id="GO:0009755">
    <property type="term" value="P:hormone-mediated signaling pathway"/>
    <property type="evidence" value="ECO:0007669"/>
    <property type="project" value="TreeGrafter"/>
</dbReference>
<dbReference type="AlphaFoldDB" id="A0AAV4ABC7"/>
<keyword evidence="6 13" id="KW-1133">Transmembrane helix</keyword>
<dbReference type="Gene3D" id="4.10.400.10">
    <property type="entry name" value="Low-density Lipoprotein Receptor"/>
    <property type="match status" value="4"/>
</dbReference>
<organism evidence="16 17">
    <name type="scientific">Plakobranchus ocellatus</name>
    <dbReference type="NCBI Taxonomy" id="259542"/>
    <lineage>
        <taxon>Eukaryota</taxon>
        <taxon>Metazoa</taxon>
        <taxon>Spiralia</taxon>
        <taxon>Lophotrochozoa</taxon>
        <taxon>Mollusca</taxon>
        <taxon>Gastropoda</taxon>
        <taxon>Heterobranchia</taxon>
        <taxon>Euthyneura</taxon>
        <taxon>Panpulmonata</taxon>
        <taxon>Sacoglossa</taxon>
        <taxon>Placobranchoidea</taxon>
        <taxon>Plakobranchidae</taxon>
        <taxon>Plakobranchus</taxon>
    </lineage>
</organism>
<keyword evidence="9 12" id="KW-1015">Disulfide bond</keyword>
<evidence type="ECO:0000256" key="12">
    <source>
        <dbReference type="PROSITE-ProRule" id="PRU00124"/>
    </source>
</evidence>
<dbReference type="PROSITE" id="PS01209">
    <property type="entry name" value="LDLRA_1"/>
    <property type="match status" value="1"/>
</dbReference>
<evidence type="ECO:0000256" key="11">
    <source>
        <dbReference type="ARBA" id="ARBA00023224"/>
    </source>
</evidence>
<reference evidence="16 17" key="1">
    <citation type="journal article" date="2021" name="Elife">
        <title>Chloroplast acquisition without the gene transfer in kleptoplastic sea slugs, Plakobranchus ocellatus.</title>
        <authorList>
            <person name="Maeda T."/>
            <person name="Takahashi S."/>
            <person name="Yoshida T."/>
            <person name="Shimamura S."/>
            <person name="Takaki Y."/>
            <person name="Nagai Y."/>
            <person name="Toyoda A."/>
            <person name="Suzuki Y."/>
            <person name="Arimoto A."/>
            <person name="Ishii H."/>
            <person name="Satoh N."/>
            <person name="Nishiyama T."/>
            <person name="Hasebe M."/>
            <person name="Maruyama T."/>
            <person name="Minagawa J."/>
            <person name="Obokata J."/>
            <person name="Shigenobu S."/>
        </authorList>
    </citation>
    <scope>NUCLEOTIDE SEQUENCE [LARGE SCALE GENOMIC DNA]</scope>
</reference>
<dbReference type="PROSITE" id="PS50262">
    <property type="entry name" value="G_PROTEIN_RECEP_F1_2"/>
    <property type="match status" value="1"/>
</dbReference>
<feature type="domain" description="G-protein coupled receptors family 1 profile" evidence="15">
    <location>
        <begin position="835"/>
        <end position="932"/>
    </location>
</feature>
<dbReference type="GO" id="GO:0008528">
    <property type="term" value="F:G protein-coupled peptide receptor activity"/>
    <property type="evidence" value="ECO:0007669"/>
    <property type="project" value="TreeGrafter"/>
</dbReference>
<evidence type="ECO:0000256" key="1">
    <source>
        <dbReference type="ARBA" id="ARBA00004651"/>
    </source>
</evidence>
<dbReference type="PROSITE" id="PS50068">
    <property type="entry name" value="LDLRA_2"/>
    <property type="match status" value="3"/>
</dbReference>
<dbReference type="SUPFAM" id="SSF56436">
    <property type="entry name" value="C-type lectin-like"/>
    <property type="match status" value="1"/>
</dbReference>
<dbReference type="Gene3D" id="3.80.10.10">
    <property type="entry name" value="Ribonuclease Inhibitor"/>
    <property type="match status" value="1"/>
</dbReference>
<feature type="disulfide bond" evidence="12">
    <location>
        <begin position="333"/>
        <end position="348"/>
    </location>
</feature>
<dbReference type="InterPro" id="IPR023415">
    <property type="entry name" value="LDLR_class-A_CS"/>
</dbReference>
<feature type="disulfide bond" evidence="12">
    <location>
        <begin position="535"/>
        <end position="550"/>
    </location>
</feature>
<feature type="disulfide bond" evidence="12">
    <location>
        <begin position="314"/>
        <end position="326"/>
    </location>
</feature>
<feature type="disulfide bond" evidence="12">
    <location>
        <begin position="357"/>
        <end position="375"/>
    </location>
</feature>
<comment type="caution">
    <text evidence="12">Lacks conserved residue(s) required for the propagation of feature annotation.</text>
</comment>
<evidence type="ECO:0000256" key="6">
    <source>
        <dbReference type="ARBA" id="ARBA00022989"/>
    </source>
</evidence>
<comment type="caution">
    <text evidence="16">The sequence shown here is derived from an EMBL/GenBank/DDBJ whole genome shotgun (WGS) entry which is preliminary data.</text>
</comment>
<dbReference type="InterPro" id="IPR003591">
    <property type="entry name" value="Leu-rich_rpt_typical-subtyp"/>
</dbReference>
<dbReference type="InterPro" id="IPR017452">
    <property type="entry name" value="GPCR_Rhodpsn_7TM"/>
</dbReference>
<evidence type="ECO:0000259" key="15">
    <source>
        <dbReference type="PROSITE" id="PS50262"/>
    </source>
</evidence>
<feature type="disulfide bond" evidence="12">
    <location>
        <begin position="321"/>
        <end position="339"/>
    </location>
</feature>
<keyword evidence="7" id="KW-0297">G-protein coupled receptor</keyword>
<evidence type="ECO:0000313" key="17">
    <source>
        <dbReference type="Proteomes" id="UP000735302"/>
    </source>
</evidence>
<dbReference type="InterPro" id="IPR036055">
    <property type="entry name" value="LDL_receptor-like_sf"/>
</dbReference>
<comment type="subcellular location">
    <subcellularLocation>
        <location evidence="1">Cell membrane</location>
        <topology evidence="1">Multi-pass membrane protein</topology>
    </subcellularLocation>
</comment>
<evidence type="ECO:0000256" key="3">
    <source>
        <dbReference type="ARBA" id="ARBA00022614"/>
    </source>
</evidence>
<evidence type="ECO:0000313" key="16">
    <source>
        <dbReference type="EMBL" id="GFO03744.1"/>
    </source>
</evidence>
<dbReference type="CDD" id="cd00037">
    <property type="entry name" value="CLECT"/>
    <property type="match status" value="1"/>
</dbReference>
<evidence type="ECO:0000256" key="4">
    <source>
        <dbReference type="ARBA" id="ARBA00022692"/>
    </source>
</evidence>
<keyword evidence="8 13" id="KW-0472">Membrane</keyword>
<dbReference type="EMBL" id="BLXT01003729">
    <property type="protein sequence ID" value="GFO03744.1"/>
    <property type="molecule type" value="Genomic_DNA"/>
</dbReference>
<dbReference type="Gene3D" id="3.10.100.10">
    <property type="entry name" value="Mannose-Binding Protein A, subunit A"/>
    <property type="match status" value="1"/>
</dbReference>
<name>A0AAV4ABC7_9GAST</name>
<keyword evidence="11" id="KW-0807">Transducer</keyword>
<keyword evidence="2" id="KW-1003">Cell membrane</keyword>
<feature type="domain" description="C-type lectin" evidence="14">
    <location>
        <begin position="53"/>
        <end position="172"/>
    </location>
</feature>
<feature type="transmembrane region" description="Helical" evidence="13">
    <location>
        <begin position="881"/>
        <end position="903"/>
    </location>
</feature>
<accession>A0AAV4ABC7</accession>
<dbReference type="InterPro" id="IPR016187">
    <property type="entry name" value="CTDL_fold"/>
</dbReference>
<dbReference type="InterPro" id="IPR001611">
    <property type="entry name" value="Leu-rich_rpt"/>
</dbReference>
<gene>
    <name evidence="16" type="ORF">PoB_003024900</name>
</gene>